<dbReference type="KEGG" id="zju:112491080"/>
<dbReference type="Proteomes" id="UP001652623">
    <property type="component" value="Chromosome 9"/>
</dbReference>
<accession>A0A6P6GF12</accession>
<dbReference type="AlphaFoldDB" id="A0A6P6GF12"/>
<evidence type="ECO:0000313" key="1">
    <source>
        <dbReference type="Proteomes" id="UP001652623"/>
    </source>
</evidence>
<dbReference type="RefSeq" id="XP_024927962.1">
    <property type="nucleotide sequence ID" value="XM_025072194.2"/>
</dbReference>
<gene>
    <name evidence="2" type="primary">LOC112491080</name>
</gene>
<organism evidence="1 2">
    <name type="scientific">Ziziphus jujuba</name>
    <name type="common">Chinese jujube</name>
    <name type="synonym">Ziziphus sativa</name>
    <dbReference type="NCBI Taxonomy" id="326968"/>
    <lineage>
        <taxon>Eukaryota</taxon>
        <taxon>Viridiplantae</taxon>
        <taxon>Streptophyta</taxon>
        <taxon>Embryophyta</taxon>
        <taxon>Tracheophyta</taxon>
        <taxon>Spermatophyta</taxon>
        <taxon>Magnoliopsida</taxon>
        <taxon>eudicotyledons</taxon>
        <taxon>Gunneridae</taxon>
        <taxon>Pentapetalae</taxon>
        <taxon>rosids</taxon>
        <taxon>fabids</taxon>
        <taxon>Rosales</taxon>
        <taxon>Rhamnaceae</taxon>
        <taxon>Paliureae</taxon>
        <taxon>Ziziphus</taxon>
    </lineage>
</organism>
<reference evidence="2" key="1">
    <citation type="submission" date="2025-08" db="UniProtKB">
        <authorList>
            <consortium name="RefSeq"/>
        </authorList>
    </citation>
    <scope>IDENTIFICATION</scope>
    <source>
        <tissue evidence="2">Seedling</tissue>
    </source>
</reference>
<keyword evidence="1" id="KW-1185">Reference proteome</keyword>
<protein>
    <submittedName>
        <fullName evidence="2">Uncharacterized protein LOC112491080</fullName>
    </submittedName>
</protein>
<proteinExistence type="predicted"/>
<name>A0A6P6GF12_ZIZJJ</name>
<dbReference type="GeneID" id="112491080"/>
<sequence>MDPSLWAFLLSSPELPVPFPWERCYDTSTEILFYKNIMDGTILIDLRPRVNLGGGLFFDNSLWQELTGHFPINYHPNRYPGYNQLEDQNPPIILYSNCCGQLVYLIVPEFVQNCPLCGCFMFFLG</sequence>
<evidence type="ECO:0000313" key="2">
    <source>
        <dbReference type="RefSeq" id="XP_024927962.1"/>
    </source>
</evidence>